<name>T0ZK26_9ZZZZ</name>
<dbReference type="AlphaFoldDB" id="T0ZK26"/>
<sequence length="164" mass="18460">VFKFASNDQQAAMLLNPPATPFAAIFSTKQQQHMIWRTPVSLSRDFFMVRVDGDVLTIRHPILMDALRIYKFAEKVMTDTVPAGRKKSLKGPAALFDRELQSSKMGMLRPDVDALMRETGNDAVIDQLHNLSMGEWWALNVIRHYDPAQPPPWQNALLAVDAAA</sequence>
<feature type="non-terminal residue" evidence="1">
    <location>
        <position position="1"/>
    </location>
</feature>
<evidence type="ECO:0000313" key="1">
    <source>
        <dbReference type="EMBL" id="EQD30160.1"/>
    </source>
</evidence>
<proteinExistence type="predicted"/>
<reference evidence="1" key="1">
    <citation type="submission" date="2013-08" db="EMBL/GenBank/DDBJ databases">
        <authorList>
            <person name="Mendez C."/>
            <person name="Richter M."/>
            <person name="Ferrer M."/>
            <person name="Sanchez J."/>
        </authorList>
    </citation>
    <scope>NUCLEOTIDE SEQUENCE</scope>
</reference>
<organism evidence="1">
    <name type="scientific">mine drainage metagenome</name>
    <dbReference type="NCBI Taxonomy" id="410659"/>
    <lineage>
        <taxon>unclassified sequences</taxon>
        <taxon>metagenomes</taxon>
        <taxon>ecological metagenomes</taxon>
    </lineage>
</organism>
<protein>
    <submittedName>
        <fullName evidence="1">CRISPR-associated protein, Csf1 family</fullName>
    </submittedName>
</protein>
<dbReference type="EMBL" id="AUZY01012411">
    <property type="protein sequence ID" value="EQD30160.1"/>
    <property type="molecule type" value="Genomic_DNA"/>
</dbReference>
<gene>
    <name evidence="1" type="ORF">B1B_18546</name>
</gene>
<reference evidence="1" key="2">
    <citation type="journal article" date="2014" name="ISME J.">
        <title>Microbial stratification in low pH oxic and suboxic macroscopic growths along an acid mine drainage.</title>
        <authorList>
            <person name="Mendez-Garcia C."/>
            <person name="Mesa V."/>
            <person name="Sprenger R.R."/>
            <person name="Richter M."/>
            <person name="Diez M.S."/>
            <person name="Solano J."/>
            <person name="Bargiela R."/>
            <person name="Golyshina O.V."/>
            <person name="Manteca A."/>
            <person name="Ramos J.L."/>
            <person name="Gallego J.R."/>
            <person name="Llorente I."/>
            <person name="Martins Dos Santos V.A."/>
            <person name="Jensen O.N."/>
            <person name="Pelaez A.I."/>
            <person name="Sanchez J."/>
            <person name="Ferrer M."/>
        </authorList>
    </citation>
    <scope>NUCLEOTIDE SEQUENCE</scope>
</reference>
<accession>T0ZK26</accession>
<comment type="caution">
    <text evidence="1">The sequence shown here is derived from an EMBL/GenBank/DDBJ whole genome shotgun (WGS) entry which is preliminary data.</text>
</comment>